<dbReference type="PANTHER" id="PTHR43791">
    <property type="entry name" value="PERMEASE-RELATED"/>
    <property type="match status" value="1"/>
</dbReference>
<feature type="transmembrane region" description="Helical" evidence="6">
    <location>
        <begin position="626"/>
        <end position="646"/>
    </location>
</feature>
<dbReference type="InterPro" id="IPR020846">
    <property type="entry name" value="MFS_dom"/>
</dbReference>
<feature type="transmembrane region" description="Helical" evidence="6">
    <location>
        <begin position="191"/>
        <end position="211"/>
    </location>
</feature>
<evidence type="ECO:0000313" key="9">
    <source>
        <dbReference type="Proteomes" id="UP001287286"/>
    </source>
</evidence>
<feature type="transmembrane region" description="Helical" evidence="6">
    <location>
        <begin position="449"/>
        <end position="470"/>
    </location>
</feature>
<evidence type="ECO:0000256" key="1">
    <source>
        <dbReference type="ARBA" id="ARBA00004141"/>
    </source>
</evidence>
<dbReference type="Pfam" id="PF01979">
    <property type="entry name" value="Amidohydro_1"/>
    <property type="match status" value="1"/>
</dbReference>
<feature type="transmembrane region" description="Helical" evidence="6">
    <location>
        <begin position="418"/>
        <end position="437"/>
    </location>
</feature>
<reference evidence="8 9" key="1">
    <citation type="journal article" date="2024" name="Microbiol. Resour. Announc.">
        <title>Genome annotations for the ascomycete fungi Trichoderma harzianum, Trichoderma aggressivum, and Purpureocillium lilacinum.</title>
        <authorList>
            <person name="Beijen E.P.W."/>
            <person name="Ohm R.A."/>
        </authorList>
    </citation>
    <scope>NUCLEOTIDE SEQUENCE [LARGE SCALE GENOMIC DNA]</scope>
    <source>
        <strain evidence="8 9">CBS 150709</strain>
    </source>
</reference>
<dbReference type="InterPro" id="IPR032466">
    <property type="entry name" value="Metal_Hydrolase"/>
</dbReference>
<feature type="transmembrane region" description="Helical" evidence="6">
    <location>
        <begin position="159"/>
        <end position="179"/>
    </location>
</feature>
<feature type="transmembrane region" description="Helical" evidence="6">
    <location>
        <begin position="323"/>
        <end position="344"/>
    </location>
</feature>
<dbReference type="InterPro" id="IPR011701">
    <property type="entry name" value="MFS"/>
</dbReference>
<dbReference type="EMBL" id="JAWRVI010000049">
    <property type="protein sequence ID" value="KAK4084914.1"/>
    <property type="molecule type" value="Genomic_DNA"/>
</dbReference>
<feature type="transmembrane region" description="Helical" evidence="6">
    <location>
        <begin position="223"/>
        <end position="243"/>
    </location>
</feature>
<organism evidence="8 9">
    <name type="scientific">Purpureocillium lilacinum</name>
    <name type="common">Paecilomyces lilacinus</name>
    <dbReference type="NCBI Taxonomy" id="33203"/>
    <lineage>
        <taxon>Eukaryota</taxon>
        <taxon>Fungi</taxon>
        <taxon>Dikarya</taxon>
        <taxon>Ascomycota</taxon>
        <taxon>Pezizomycotina</taxon>
        <taxon>Sordariomycetes</taxon>
        <taxon>Hypocreomycetidae</taxon>
        <taxon>Hypocreales</taxon>
        <taxon>Ophiocordycipitaceae</taxon>
        <taxon>Purpureocillium</taxon>
    </lineage>
</organism>
<dbReference type="Proteomes" id="UP001287286">
    <property type="component" value="Unassembled WGS sequence"/>
</dbReference>
<keyword evidence="2" id="KW-0813">Transport</keyword>
<dbReference type="SUPFAM" id="SSF103473">
    <property type="entry name" value="MFS general substrate transporter"/>
    <property type="match status" value="1"/>
</dbReference>
<evidence type="ECO:0000313" key="8">
    <source>
        <dbReference type="EMBL" id="KAK4084914.1"/>
    </source>
</evidence>
<evidence type="ECO:0000256" key="3">
    <source>
        <dbReference type="ARBA" id="ARBA00022692"/>
    </source>
</evidence>
<dbReference type="SUPFAM" id="SSF51338">
    <property type="entry name" value="Composite domain of metallo-dependent hydrolases"/>
    <property type="match status" value="1"/>
</dbReference>
<dbReference type="SUPFAM" id="SSF51556">
    <property type="entry name" value="Metallo-dependent hydrolases"/>
    <property type="match status" value="1"/>
</dbReference>
<dbReference type="InterPro" id="IPR011059">
    <property type="entry name" value="Metal-dep_hydrolase_composite"/>
</dbReference>
<feature type="transmembrane region" description="Helical" evidence="6">
    <location>
        <begin position="388"/>
        <end position="406"/>
    </location>
</feature>
<dbReference type="PANTHER" id="PTHR43791:SF70">
    <property type="entry name" value="MAJOR FACILITATOR SUPERFAMILY (MFS) PROFILE DOMAIN-CONTAINING PROTEIN"/>
    <property type="match status" value="1"/>
</dbReference>
<name>A0ABR0BNN1_PURLI</name>
<keyword evidence="5 6" id="KW-0472">Membrane</keyword>
<keyword evidence="3 6" id="KW-0812">Transmembrane</keyword>
<evidence type="ECO:0000256" key="2">
    <source>
        <dbReference type="ARBA" id="ARBA00022448"/>
    </source>
</evidence>
<proteinExistence type="predicted"/>
<evidence type="ECO:0000256" key="6">
    <source>
        <dbReference type="SAM" id="Phobius"/>
    </source>
</evidence>
<evidence type="ECO:0000259" key="7">
    <source>
        <dbReference type="PROSITE" id="PS50850"/>
    </source>
</evidence>
<comment type="subcellular location">
    <subcellularLocation>
        <location evidence="1">Membrane</location>
        <topology evidence="1">Multi-pass membrane protein</topology>
    </subcellularLocation>
</comment>
<evidence type="ECO:0000256" key="5">
    <source>
        <dbReference type="ARBA" id="ARBA00023136"/>
    </source>
</evidence>
<dbReference type="InterPro" id="IPR006680">
    <property type="entry name" value="Amidohydro-rel"/>
</dbReference>
<evidence type="ECO:0000256" key="4">
    <source>
        <dbReference type="ARBA" id="ARBA00022989"/>
    </source>
</evidence>
<gene>
    <name evidence="8" type="ORF">Purlil1_10134</name>
</gene>
<feature type="transmembrane region" description="Helical" evidence="6">
    <location>
        <begin position="356"/>
        <end position="376"/>
    </location>
</feature>
<protein>
    <recommendedName>
        <fullName evidence="7">Major facilitator superfamily (MFS) profile domain-containing protein</fullName>
    </recommendedName>
</protein>
<feature type="transmembrane region" description="Helical" evidence="6">
    <location>
        <begin position="127"/>
        <end position="147"/>
    </location>
</feature>
<feature type="domain" description="Major facilitator superfamily (MFS) profile" evidence="7">
    <location>
        <begin position="53"/>
        <end position="475"/>
    </location>
</feature>
<sequence length="1521" mass="167902">MSRQPGVVDAPNTTRLTVTARHAPDEMEKATKTAGIDVVGEEHMATVDNALQYLKEHHVGALSEADDRRILRKIDRHLLPMMVVTYTLNFMDKNALSYSANFGLTDDNVTYMVSQPVVARLIVRFPVGRFVACATILWGATLMTMAASRSFAALMSIRAVLGCMESCINPAFMIISAQWWKREEQPLRITYWYLGNSIGQVCGGLLGYGIAHIQHHSVPRWAWFFIIFGSITIIYGCFLFYYLPDSPMNARWLSEQDRALAIERVRSNRTSIENNVWKWAQFKECILDIQCWILVATFFLDDVPAGGVGSFGSIVVKGFGYSALYSTLLLCPLGVIQAICILIGGFLTSKFKNIRIWLIAGCQIPALIGAVLLYTLPRSNQRGLLGSYYVVQTHGIVGTLTMSLVTSNIAGYTKKVTASAMMYIAYCVGQIVGPQLFLPAEAPAYNTAFRAAFVCFALCIAFSLALRFYLVWENKSRDRLALQEGEAHMANDEFLDLTDKQQRAVFRYVMMGRPALRLGFQRNSVDEPMRKRSNRFHQPSGRALALPTLGVFKRLHPHPTLTLPMASWLCQAVPSRPHVPSLAYLRATAANATISDSQFEKMKSTQWQWARPYLGRRSAPLRLQTLLLFTCILAFAALYTVLGYWGSSRQNHEPPFKFPLLTPADLEYGVAQCARDKQRPTVNYNLATERLAPPLLGSRVILRNATLINGDGRTTSDCNIELQGPIFTRVCFAGSLADTEDAHATVIDLYGRIVTPGLIDMHSHAGVRETPQLWANEDVTEVSAPVTPWGRAVDALKPHDQAIAVIGSGGVTTSLVLTGAKNLISGEGVVIKMRRADSPRDLLFDMTAGDRSAKPQRYLKMAMGENQKRQFEHSTTGPATRIGESYWLRKAFQEAARVKRAQDRWCQATSTSIGRARIAVEYPRSLEWQTLIDVLRGDMRVNIHGYETEDVFAMFDHADEFGLNITAFHHALHSDQILQDLKSRNIAVVGFSDSWGDKKELYNVSSYLPKRVVEHGIRLALTRDHPAEHGQWLAYEAQIAHHFGLDTKHALSSIMAEPARLLGLDNRIGYIRPGYDADLVVWDRHPLRVGATPLQVFIDGRSEVRTSDAAWHHIQDHAVVFEAPKPREGRVAPNDCQIGVSDMVLQGIMASHVGDVGTGEVIDGHNLTVVFRGGRVACVGESRCQKMAKKATESGAIVLNFQDGYVLPGFTVVTRLHGLAEMRQEPSTTDGYSRGDIDDTPLESLLGVNFGGIHLQRAHNGGVTRIVTPPLTTGFLHGVSCRFRSGARSAVDEDAITESHVALHFSIGHESKTSNLPSITSQISALRDILTTGAGSNRFYDRAARGELPVVVHTNSKDAIAQMIALKRQTSAHIIIMGGAEAHLVAPELAAAGVPVIMAPFWGCEPLTWESRGCLPGPPLTDALGPTVLFDAGVDVAISNWDITNNHIRNSGWEAGWVAGCGNRTFAVDLVSRNIERILRLEPTTDVIVYEGDPFEFGARVALIIEAGKIRSCYPDPDTSS</sequence>
<dbReference type="InterPro" id="IPR036259">
    <property type="entry name" value="MFS_trans_sf"/>
</dbReference>
<accession>A0ABR0BNN1</accession>
<dbReference type="Gene3D" id="1.20.1250.20">
    <property type="entry name" value="MFS general substrate transporter like domains"/>
    <property type="match status" value="2"/>
</dbReference>
<dbReference type="Gene3D" id="3.20.20.140">
    <property type="entry name" value="Metal-dependent hydrolases"/>
    <property type="match status" value="2"/>
</dbReference>
<dbReference type="PROSITE" id="PS50850">
    <property type="entry name" value="MFS"/>
    <property type="match status" value="1"/>
</dbReference>
<dbReference type="Pfam" id="PF07690">
    <property type="entry name" value="MFS_1"/>
    <property type="match status" value="1"/>
</dbReference>
<keyword evidence="9" id="KW-1185">Reference proteome</keyword>
<keyword evidence="4 6" id="KW-1133">Transmembrane helix</keyword>
<comment type="caution">
    <text evidence="8">The sequence shown here is derived from an EMBL/GenBank/DDBJ whole genome shotgun (WGS) entry which is preliminary data.</text>
</comment>